<dbReference type="Gene3D" id="1.20.1560.10">
    <property type="entry name" value="ABC transporter type 1, transmembrane domain"/>
    <property type="match status" value="1"/>
</dbReference>
<keyword evidence="4" id="KW-0547">Nucleotide-binding</keyword>
<dbReference type="STRING" id="1122156.SAMN02745117_01510"/>
<dbReference type="Proteomes" id="UP000184327">
    <property type="component" value="Unassembled WGS sequence"/>
</dbReference>
<sequence>MKHTPWLGHALLAASTLLWLPQAALLAWAIDSLARDAATGMAVSVRTAVGVLLLGLLKASLEAWGQRRVFMQARQHLTQLREHATAALGNRSPLDKQRPASGLAASMVAEQAEAIVPWHSRYQPAQWRTLLVPPAILLAVAVHSWLAALILLCSAPLIPLFMAIVGWRAKAASEEQMVELGGLHAFLLDRLRGLATLRALGAVQATATQLRRSGESLKERTMKVLRIAFLSSAVLELFSALGVALVAVYIGFHLLGEVPFGTWGQPLTLGQGLFVLMLAPAFFEPLRELSAAWHDRASGQAALANLALLQQPGVAVVTASGDSVQPVIPSAPAGMGIEMQQVDFAHGDEPPVLHGFDLSVEPGEHLAIVGVSGSGKTVLLALLAGLLQARQGHIRLDGQPLDAGTIGTLRQQMAWMGQKPHIFTGSMRTNTTLERDRVDAQRVAQTLAHSGIQALVERLPGQILGEGGTGLSGGEIARLALARLAANPQARLLLVDEPTAHLDSETAAQVIDTLLHLARGKTLLVATHDPLLMARLPRHVRLELASTTTTDSTGETP</sequence>
<dbReference type="GO" id="GO:0034040">
    <property type="term" value="F:ATPase-coupled lipid transmembrane transporter activity"/>
    <property type="evidence" value="ECO:0007669"/>
    <property type="project" value="TreeGrafter"/>
</dbReference>
<dbReference type="GO" id="GO:0005886">
    <property type="term" value="C:plasma membrane"/>
    <property type="evidence" value="ECO:0007669"/>
    <property type="project" value="UniProtKB-SubCell"/>
</dbReference>
<comment type="subcellular location">
    <subcellularLocation>
        <location evidence="1">Cell membrane</location>
        <topology evidence="1">Multi-pass membrane protein</topology>
    </subcellularLocation>
</comment>
<evidence type="ECO:0000313" key="12">
    <source>
        <dbReference type="Proteomes" id="UP000184327"/>
    </source>
</evidence>
<accession>A0A1M4ZRL6</accession>
<dbReference type="PROSITE" id="PS50893">
    <property type="entry name" value="ABC_TRANSPORTER_2"/>
    <property type="match status" value="1"/>
</dbReference>
<evidence type="ECO:0000256" key="5">
    <source>
        <dbReference type="ARBA" id="ARBA00022840"/>
    </source>
</evidence>
<evidence type="ECO:0000313" key="11">
    <source>
        <dbReference type="EMBL" id="SHF20555.1"/>
    </source>
</evidence>
<proteinExistence type="predicted"/>
<dbReference type="SMART" id="SM00382">
    <property type="entry name" value="AAA"/>
    <property type="match status" value="1"/>
</dbReference>
<dbReference type="InterPro" id="IPR017871">
    <property type="entry name" value="ABC_transporter-like_CS"/>
</dbReference>
<dbReference type="SUPFAM" id="SSF90123">
    <property type="entry name" value="ABC transporter transmembrane region"/>
    <property type="match status" value="1"/>
</dbReference>
<dbReference type="GO" id="GO:0140359">
    <property type="term" value="F:ABC-type transporter activity"/>
    <property type="evidence" value="ECO:0007669"/>
    <property type="project" value="InterPro"/>
</dbReference>
<dbReference type="RefSeq" id="WP_073356088.1">
    <property type="nucleotide sequence ID" value="NZ_FQUZ01000015.1"/>
</dbReference>
<evidence type="ECO:0000256" key="4">
    <source>
        <dbReference type="ARBA" id="ARBA00022741"/>
    </source>
</evidence>
<protein>
    <submittedName>
        <fullName evidence="11">ATP-binding cassette, subfamily C, CydD</fullName>
    </submittedName>
</protein>
<dbReference type="Pfam" id="PF00664">
    <property type="entry name" value="ABC_membrane"/>
    <property type="match status" value="1"/>
</dbReference>
<feature type="domain" description="ABC transmembrane type-1" evidence="10">
    <location>
        <begin position="10"/>
        <end position="298"/>
    </location>
</feature>
<dbReference type="InterPro" id="IPR014216">
    <property type="entry name" value="ABC_transptr_CydD"/>
</dbReference>
<dbReference type="InterPro" id="IPR027417">
    <property type="entry name" value="P-loop_NTPase"/>
</dbReference>
<keyword evidence="5 11" id="KW-0067">ATP-binding</keyword>
<evidence type="ECO:0000256" key="2">
    <source>
        <dbReference type="ARBA" id="ARBA00022475"/>
    </source>
</evidence>
<keyword evidence="2" id="KW-1003">Cell membrane</keyword>
<dbReference type="SUPFAM" id="SSF52540">
    <property type="entry name" value="P-loop containing nucleoside triphosphate hydrolases"/>
    <property type="match status" value="1"/>
</dbReference>
<evidence type="ECO:0000259" key="10">
    <source>
        <dbReference type="PROSITE" id="PS50929"/>
    </source>
</evidence>
<dbReference type="GO" id="GO:0042883">
    <property type="term" value="P:cysteine transport"/>
    <property type="evidence" value="ECO:0007669"/>
    <property type="project" value="InterPro"/>
</dbReference>
<evidence type="ECO:0000256" key="6">
    <source>
        <dbReference type="ARBA" id="ARBA00022989"/>
    </source>
</evidence>
<feature type="transmembrane region" description="Helical" evidence="8">
    <location>
        <begin position="227"/>
        <end position="251"/>
    </location>
</feature>
<evidence type="ECO:0000256" key="3">
    <source>
        <dbReference type="ARBA" id="ARBA00022692"/>
    </source>
</evidence>
<reference evidence="11 12" key="1">
    <citation type="submission" date="2016-11" db="EMBL/GenBank/DDBJ databases">
        <authorList>
            <person name="Jaros S."/>
            <person name="Januszkiewicz K."/>
            <person name="Wedrychowicz H."/>
        </authorList>
    </citation>
    <scope>NUCLEOTIDE SEQUENCE [LARGE SCALE GENOMIC DNA]</scope>
    <source>
        <strain evidence="11 12">DSM 16112</strain>
    </source>
</reference>
<dbReference type="GO" id="GO:0016887">
    <property type="term" value="F:ATP hydrolysis activity"/>
    <property type="evidence" value="ECO:0007669"/>
    <property type="project" value="InterPro"/>
</dbReference>
<dbReference type="AlphaFoldDB" id="A0A1M4ZRL6"/>
<dbReference type="PANTHER" id="PTHR24221">
    <property type="entry name" value="ATP-BINDING CASSETTE SUB-FAMILY B"/>
    <property type="match status" value="1"/>
</dbReference>
<dbReference type="Gene3D" id="3.40.50.300">
    <property type="entry name" value="P-loop containing nucleotide triphosphate hydrolases"/>
    <property type="match status" value="1"/>
</dbReference>
<dbReference type="Pfam" id="PF00005">
    <property type="entry name" value="ABC_tran"/>
    <property type="match status" value="1"/>
</dbReference>
<gene>
    <name evidence="11" type="ORF">SAMN02745117_01510</name>
</gene>
<organism evidence="11 12">
    <name type="scientific">Lampropedia hyalina DSM 16112</name>
    <dbReference type="NCBI Taxonomy" id="1122156"/>
    <lineage>
        <taxon>Bacteria</taxon>
        <taxon>Pseudomonadati</taxon>
        <taxon>Pseudomonadota</taxon>
        <taxon>Betaproteobacteria</taxon>
        <taxon>Burkholderiales</taxon>
        <taxon>Comamonadaceae</taxon>
        <taxon>Lampropedia</taxon>
    </lineage>
</organism>
<dbReference type="NCBIfam" id="TIGR02857">
    <property type="entry name" value="CydD"/>
    <property type="match status" value="1"/>
</dbReference>
<dbReference type="PROSITE" id="PS50929">
    <property type="entry name" value="ABC_TM1F"/>
    <property type="match status" value="1"/>
</dbReference>
<dbReference type="InterPro" id="IPR036640">
    <property type="entry name" value="ABC1_TM_sf"/>
</dbReference>
<dbReference type="OrthoDB" id="9806127at2"/>
<dbReference type="InterPro" id="IPR011527">
    <property type="entry name" value="ABC1_TM_dom"/>
</dbReference>
<dbReference type="PROSITE" id="PS00211">
    <property type="entry name" value="ABC_TRANSPORTER_1"/>
    <property type="match status" value="1"/>
</dbReference>
<feature type="transmembrane region" description="Helical" evidence="8">
    <location>
        <begin position="148"/>
        <end position="167"/>
    </location>
</feature>
<keyword evidence="7 8" id="KW-0472">Membrane</keyword>
<dbReference type="CDD" id="cd18584">
    <property type="entry name" value="ABC_6TM_AarD_CydD"/>
    <property type="match status" value="1"/>
</dbReference>
<evidence type="ECO:0000256" key="8">
    <source>
        <dbReference type="SAM" id="Phobius"/>
    </source>
</evidence>
<dbReference type="GO" id="GO:0005524">
    <property type="term" value="F:ATP binding"/>
    <property type="evidence" value="ECO:0007669"/>
    <property type="project" value="UniProtKB-KW"/>
</dbReference>
<name>A0A1M4ZRL6_9BURK</name>
<feature type="domain" description="ABC transporter" evidence="9">
    <location>
        <begin position="337"/>
        <end position="557"/>
    </location>
</feature>
<dbReference type="EMBL" id="FQUZ01000015">
    <property type="protein sequence ID" value="SHF20555.1"/>
    <property type="molecule type" value="Genomic_DNA"/>
</dbReference>
<feature type="transmembrane region" description="Helical" evidence="8">
    <location>
        <begin position="39"/>
        <end position="61"/>
    </location>
</feature>
<dbReference type="InterPro" id="IPR003593">
    <property type="entry name" value="AAA+_ATPase"/>
</dbReference>
<keyword evidence="3 8" id="KW-0812">Transmembrane</keyword>
<keyword evidence="12" id="KW-1185">Reference proteome</keyword>
<dbReference type="InterPro" id="IPR003439">
    <property type="entry name" value="ABC_transporter-like_ATP-bd"/>
</dbReference>
<keyword evidence="6 8" id="KW-1133">Transmembrane helix</keyword>
<evidence type="ECO:0000256" key="1">
    <source>
        <dbReference type="ARBA" id="ARBA00004651"/>
    </source>
</evidence>
<dbReference type="InterPro" id="IPR039421">
    <property type="entry name" value="Type_1_exporter"/>
</dbReference>
<evidence type="ECO:0000256" key="7">
    <source>
        <dbReference type="ARBA" id="ARBA00023136"/>
    </source>
</evidence>
<evidence type="ECO:0000259" key="9">
    <source>
        <dbReference type="PROSITE" id="PS50893"/>
    </source>
</evidence>
<dbReference type="PANTHER" id="PTHR24221:SF261">
    <property type="entry name" value="GLUTATHIONE_L-CYSTEINE TRANSPORT SYSTEM ATP-BINDING_PERMEASE PROTEIN CYDD"/>
    <property type="match status" value="1"/>
</dbReference>